<dbReference type="HOGENOM" id="CLU_341585_0_0_6"/>
<evidence type="ECO:0000256" key="1">
    <source>
        <dbReference type="SAM" id="Coils"/>
    </source>
</evidence>
<dbReference type="Proteomes" id="UP000018458">
    <property type="component" value="Unassembled WGS sequence"/>
</dbReference>
<dbReference type="STRING" id="762983.HMPREF9444_00259"/>
<accession>E8LHU6</accession>
<proteinExistence type="predicted"/>
<dbReference type="AlphaFoldDB" id="E8LHU6"/>
<keyword evidence="1" id="KW-0175">Coiled coil</keyword>
<feature type="region of interest" description="Disordered" evidence="2">
    <location>
        <begin position="286"/>
        <end position="369"/>
    </location>
</feature>
<organism evidence="3 4">
    <name type="scientific">Succinatimonas hippei (strain DSM 22608 / JCM 16073 / KCTC 15190 / YIT 12066)</name>
    <dbReference type="NCBI Taxonomy" id="762983"/>
    <lineage>
        <taxon>Bacteria</taxon>
        <taxon>Pseudomonadati</taxon>
        <taxon>Pseudomonadota</taxon>
        <taxon>Gammaproteobacteria</taxon>
        <taxon>Aeromonadales</taxon>
        <taxon>Succinivibrionaceae</taxon>
        <taxon>Succinatimonas</taxon>
    </lineage>
</organism>
<feature type="region of interest" description="Disordered" evidence="2">
    <location>
        <begin position="161"/>
        <end position="183"/>
    </location>
</feature>
<comment type="caution">
    <text evidence="3">The sequence shown here is derived from an EMBL/GenBank/DDBJ whole genome shotgun (WGS) entry which is preliminary data.</text>
</comment>
<feature type="compositionally biased region" description="Polar residues" evidence="2">
    <location>
        <begin position="167"/>
        <end position="183"/>
    </location>
</feature>
<dbReference type="EMBL" id="AEVO01000009">
    <property type="protein sequence ID" value="EFY07918.1"/>
    <property type="molecule type" value="Genomic_DNA"/>
</dbReference>
<reference evidence="3 4" key="1">
    <citation type="submission" date="2011-01" db="EMBL/GenBank/DDBJ databases">
        <authorList>
            <person name="Weinstock G."/>
            <person name="Sodergren E."/>
            <person name="Clifton S."/>
            <person name="Fulton L."/>
            <person name="Fulton B."/>
            <person name="Courtney L."/>
            <person name="Fronick C."/>
            <person name="Harrison M."/>
            <person name="Strong C."/>
            <person name="Farmer C."/>
            <person name="Delahaunty K."/>
            <person name="Markovic C."/>
            <person name="Hall O."/>
            <person name="Minx P."/>
            <person name="Tomlinson C."/>
            <person name="Mitreva M."/>
            <person name="Hou S."/>
            <person name="Chen J."/>
            <person name="Wollam A."/>
            <person name="Pepin K.H."/>
            <person name="Johnson M."/>
            <person name="Bhonagiri V."/>
            <person name="Zhang X."/>
            <person name="Suruliraj S."/>
            <person name="Warren W."/>
            <person name="Chinwalla A."/>
            <person name="Mardis E.R."/>
            <person name="Wilson R.K."/>
        </authorList>
    </citation>
    <scope>NUCLEOTIDE SEQUENCE [LARGE SCALE GENOMIC DNA]</scope>
    <source>
        <strain evidence="4">DSM 22608 / JCM 16073 / KCTC 15190 / YIT 12066</strain>
    </source>
</reference>
<feature type="compositionally biased region" description="Basic and acidic residues" evidence="2">
    <location>
        <begin position="353"/>
        <end position="367"/>
    </location>
</feature>
<gene>
    <name evidence="3" type="ORF">HMPREF9444_00259</name>
</gene>
<keyword evidence="4" id="KW-1185">Reference proteome</keyword>
<evidence type="ECO:0000313" key="3">
    <source>
        <dbReference type="EMBL" id="EFY07918.1"/>
    </source>
</evidence>
<name>E8LHU6_SUCHY</name>
<feature type="compositionally biased region" description="Basic and acidic residues" evidence="2">
    <location>
        <begin position="324"/>
        <end position="344"/>
    </location>
</feature>
<protein>
    <submittedName>
        <fullName evidence="3">Uncharacterized protein</fullName>
    </submittedName>
</protein>
<evidence type="ECO:0000256" key="2">
    <source>
        <dbReference type="SAM" id="MobiDB-lite"/>
    </source>
</evidence>
<dbReference type="RefSeq" id="WP_009142484.1">
    <property type="nucleotide sequence ID" value="NZ_GL830947.1"/>
</dbReference>
<sequence>MADLSVNFSDVKQNSDDIAISLHSAVKRYALVLSADFFDNIAAVSDFSVLYRALIGSSDEILTIIEDCLGPECFEKQADKVIEERLLALKEKLNNNDFYLYRQCLLTAFAGIAQNINPALKNKITLNLKINTDLPKKDLKDLLIFLLKIIKEPVKKNKIPLPDSRISENNQNSPTYKEQENNAGNDEIIMSKIRNLLSEAAEKAKAANLVPKETNDIKTLEIKKAENQTVSAIQEKKLKEDKELLLDSNETSKNEESNSDGELSLKDLARRAAKLQEEFRNERIKLAKEGKLPNPAKLPQNFPPKIKKGATANNTRLTSPLELFEERNKARVSKEPAESAEKTLKKAIISDDNNLKKEPKKEEEKADQNAVTECAAQIQATEDKTDLNSRTERFIASFDNEYTDVKQNSDFQESSEDDFRPVTFYHDAKTGQEVRIAKAQAIKPKEQNKHKISWLKRLFNFLFGRREDTVLLPYSIEKKPASSAFIDADTLPQALREKILKEQDLNKFKHFLTEQIINHNLPKSLEKLIDDFSKSFYELQQNPQYEDEFITFIKAPFSSPLNVSDKFTSLLFVLLILEADRQGYDIAYLFVGHRQIKERYDAVFSDQNYDSLTIEQQKSAALILTSLLSVIYRLQSYSLDNEGNLRALITENPCAKEESTLLIDVDENVMGHTIRIKSFINCGNNQGILIKCSDDKRIFRLNLICSNLPLLKKAQDLKEKLKPAFEYLGYNDPQIHIRLGSNLKVFLTKQPFFKDGLVCLRDETAADPVLRHQLQLNQYELIECLLKLLKDLNLCQCDKLGSALNEEDDLDLKLRPILAMRHLILKLCNN</sequence>
<feature type="coiled-coil region" evidence="1">
    <location>
        <begin position="222"/>
        <end position="285"/>
    </location>
</feature>
<evidence type="ECO:0000313" key="4">
    <source>
        <dbReference type="Proteomes" id="UP000018458"/>
    </source>
</evidence>